<proteinExistence type="predicted"/>
<comment type="caution">
    <text evidence="2">The sequence shown here is derived from an EMBL/GenBank/DDBJ whole genome shotgun (WGS) entry which is preliminary data.</text>
</comment>
<evidence type="ECO:0000256" key="1">
    <source>
        <dbReference type="SAM" id="MobiDB-lite"/>
    </source>
</evidence>
<name>A0A4V3XI09_9APHY</name>
<accession>A0A4V3XI09</accession>
<dbReference type="OrthoDB" id="10501055at2759"/>
<gene>
    <name evidence="2" type="ORF">EUX98_g6857</name>
</gene>
<dbReference type="Proteomes" id="UP000308730">
    <property type="component" value="Unassembled WGS sequence"/>
</dbReference>
<evidence type="ECO:0000313" key="2">
    <source>
        <dbReference type="EMBL" id="THH27333.1"/>
    </source>
</evidence>
<feature type="region of interest" description="Disordered" evidence="1">
    <location>
        <begin position="156"/>
        <end position="184"/>
    </location>
</feature>
<feature type="compositionally biased region" description="Polar residues" evidence="1">
    <location>
        <begin position="15"/>
        <end position="33"/>
    </location>
</feature>
<dbReference type="AlphaFoldDB" id="A0A4V3XI09"/>
<dbReference type="EMBL" id="SGPM01000260">
    <property type="protein sequence ID" value="THH27333.1"/>
    <property type="molecule type" value="Genomic_DNA"/>
</dbReference>
<evidence type="ECO:0000313" key="3">
    <source>
        <dbReference type="Proteomes" id="UP000308730"/>
    </source>
</evidence>
<keyword evidence="3" id="KW-1185">Reference proteome</keyword>
<sequence>MLPDETTYEYPERPTSASSQNQLPTIALNTMQLSHERLADLGFPMPLPSPPAANKKLPQPHLSLPKSSPHASVSKPMNAIETIDLLRPSFLTKPRPAPVAPGARMGASRHGRPDMRGALLTRMATKRSRSHGDPTEEDSPVSIYSQASLRRGDTHKFFPKRGGGVDLEAPPVPPLPRPFPDELTSPVVQTRRNSFSGVPSPTRHMFAEEEDPNASSFTVQHRIFLDTALPSPEASLVSNSRWWSNVWGSYIPSSPTNPSPTQTSTGGIGLPVGRRSLAAHRQSTNPTTKDVPWHAMPQYGVVEQAYGNVSGERGQVMIAAFGEGSQGRVERAARRLPPAPSTSS</sequence>
<feature type="region of interest" description="Disordered" evidence="1">
    <location>
        <begin position="1"/>
        <end position="74"/>
    </location>
</feature>
<organism evidence="2 3">
    <name type="scientific">Antrodiella citrinella</name>
    <dbReference type="NCBI Taxonomy" id="2447956"/>
    <lineage>
        <taxon>Eukaryota</taxon>
        <taxon>Fungi</taxon>
        <taxon>Dikarya</taxon>
        <taxon>Basidiomycota</taxon>
        <taxon>Agaricomycotina</taxon>
        <taxon>Agaricomycetes</taxon>
        <taxon>Polyporales</taxon>
        <taxon>Steccherinaceae</taxon>
        <taxon>Antrodiella</taxon>
    </lineage>
</organism>
<reference evidence="2 3" key="1">
    <citation type="submission" date="2019-02" db="EMBL/GenBank/DDBJ databases">
        <title>Genome sequencing of the rare red list fungi Antrodiella citrinella (Flaviporus citrinellus).</title>
        <authorList>
            <person name="Buettner E."/>
            <person name="Kellner H."/>
        </authorList>
    </citation>
    <scope>NUCLEOTIDE SEQUENCE [LARGE SCALE GENOMIC DNA]</scope>
    <source>
        <strain evidence="2 3">DSM 108506</strain>
    </source>
</reference>
<feature type="region of interest" description="Disordered" evidence="1">
    <location>
        <begin position="91"/>
        <end position="113"/>
    </location>
</feature>
<protein>
    <submittedName>
        <fullName evidence="2">Uncharacterized protein</fullName>
    </submittedName>
</protein>
<feature type="region of interest" description="Disordered" evidence="1">
    <location>
        <begin position="323"/>
        <end position="344"/>
    </location>
</feature>